<dbReference type="SUPFAM" id="SSF56796">
    <property type="entry name" value="Dehydroquinate synthase-like"/>
    <property type="match status" value="1"/>
</dbReference>
<dbReference type="AlphaFoldDB" id="A0A3B0TW50"/>
<feature type="domain" description="Fe-containing alcohol dehydrogenase-like C-terminal" evidence="1">
    <location>
        <begin position="3"/>
        <end position="53"/>
    </location>
</feature>
<name>A0A3B0TW50_9ZZZZ</name>
<sequence length="62" mass="6422">RDDLGVPHTLADLGIKNANVATLARSAVDDPTAATNPRKLDEAAAARIFDAAMTGDFSKLGN</sequence>
<dbReference type="InterPro" id="IPR056798">
    <property type="entry name" value="ADH_Fe_C"/>
</dbReference>
<dbReference type="EMBL" id="UOEM01000031">
    <property type="protein sequence ID" value="VAW11326.1"/>
    <property type="molecule type" value="Genomic_DNA"/>
</dbReference>
<accession>A0A3B0TW50</accession>
<gene>
    <name evidence="2" type="ORF">MNBD_ALPHA09-672</name>
</gene>
<reference evidence="2" key="1">
    <citation type="submission" date="2018-06" db="EMBL/GenBank/DDBJ databases">
        <authorList>
            <person name="Zhirakovskaya E."/>
        </authorList>
    </citation>
    <scope>NUCLEOTIDE SEQUENCE</scope>
</reference>
<proteinExistence type="predicted"/>
<dbReference type="Gene3D" id="1.20.1090.10">
    <property type="entry name" value="Dehydroquinate synthase-like - alpha domain"/>
    <property type="match status" value="1"/>
</dbReference>
<organism evidence="2">
    <name type="scientific">hydrothermal vent metagenome</name>
    <dbReference type="NCBI Taxonomy" id="652676"/>
    <lineage>
        <taxon>unclassified sequences</taxon>
        <taxon>metagenomes</taxon>
        <taxon>ecological metagenomes</taxon>
    </lineage>
</organism>
<dbReference type="Pfam" id="PF25137">
    <property type="entry name" value="ADH_Fe_C"/>
    <property type="match status" value="1"/>
</dbReference>
<protein>
    <recommendedName>
        <fullName evidence="1">Fe-containing alcohol dehydrogenase-like C-terminal domain-containing protein</fullName>
    </recommendedName>
</protein>
<evidence type="ECO:0000259" key="1">
    <source>
        <dbReference type="Pfam" id="PF25137"/>
    </source>
</evidence>
<feature type="non-terminal residue" evidence="2">
    <location>
        <position position="1"/>
    </location>
</feature>
<evidence type="ECO:0000313" key="2">
    <source>
        <dbReference type="EMBL" id="VAW11326.1"/>
    </source>
</evidence>